<proteinExistence type="predicted"/>
<accession>F0BJX4</accession>
<evidence type="ECO:0000313" key="2">
    <source>
        <dbReference type="Proteomes" id="UP000003299"/>
    </source>
</evidence>
<dbReference type="Proteomes" id="UP000003299">
    <property type="component" value="Unassembled WGS sequence"/>
</dbReference>
<dbReference type="AlphaFoldDB" id="F0BJX4"/>
<gene>
    <name evidence="1" type="ORF">XVE_4585</name>
</gene>
<sequence>MRGRKLLEQRHRLIEAFLLQQCVAEQQLGAEVVRVVLQRLPQHGFGLGRATQPHQRVTHCRQYVAGHLDAFRTQCLIAGNHIAMALTLVECDQAIDAQARRFPRHLWRRVALDACHIDQCLIGLCIAVRGIDRFGTCPADHACDAIVVDALALLLREPIGMAPHRFCGKLRAAQIAERERTHGVRTLVARVCTQDALVDGKRIRKALLAA</sequence>
<comment type="caution">
    <text evidence="1">The sequence shown here is derived from an EMBL/GenBank/DDBJ whole genome shotgun (WGS) entry which is preliminary data.</text>
</comment>
<evidence type="ECO:0000313" key="1">
    <source>
        <dbReference type="EMBL" id="EGD07220.1"/>
    </source>
</evidence>
<organism evidence="1 2">
    <name type="scientific">Xanthomonas vesicatoria ATCC 35937</name>
    <dbReference type="NCBI Taxonomy" id="925775"/>
    <lineage>
        <taxon>Bacteria</taxon>
        <taxon>Pseudomonadati</taxon>
        <taxon>Pseudomonadota</taxon>
        <taxon>Gammaproteobacteria</taxon>
        <taxon>Lysobacterales</taxon>
        <taxon>Lysobacteraceae</taxon>
        <taxon>Xanthomonas</taxon>
    </lineage>
</organism>
<protein>
    <submittedName>
        <fullName evidence="1">Uncharacterized protein</fullName>
    </submittedName>
</protein>
<name>F0BJX4_9XANT</name>
<reference evidence="1 2" key="1">
    <citation type="journal article" date="2011" name="BMC Genomics">
        <title>Comparative genomics reveals diversity among xanthomonads infecting tomato and pepper.</title>
        <authorList>
            <person name="Potnis N."/>
            <person name="Krasileva K."/>
            <person name="Chow V."/>
            <person name="Almeida N.F."/>
            <person name="Patil P.B."/>
            <person name="Ryan R.P."/>
            <person name="Sharlach M."/>
            <person name="Behlau F."/>
            <person name="Dow J.M."/>
            <person name="Momol M.T."/>
            <person name="White F.F."/>
            <person name="Preston J.F."/>
            <person name="Vinatzer B.A."/>
            <person name="Koebnik R."/>
            <person name="Setubal J.C."/>
            <person name="Norman D.J."/>
            <person name="Staskawicz B.J."/>
            <person name="Jones J.B."/>
        </authorList>
    </citation>
    <scope>NUCLEOTIDE SEQUENCE [LARGE SCALE GENOMIC DNA]</scope>
    <source>
        <strain evidence="1 2">ATCC 35937</strain>
    </source>
</reference>
<dbReference type="EMBL" id="AEQV01000235">
    <property type="protein sequence ID" value="EGD07220.1"/>
    <property type="molecule type" value="Genomic_DNA"/>
</dbReference>